<proteinExistence type="predicted"/>
<name>A0ACB8QAX3_9AGAM</name>
<keyword evidence="2" id="KW-1185">Reference proteome</keyword>
<gene>
    <name evidence="1" type="ORF">K488DRAFT_89297</name>
</gene>
<organism evidence="1 2">
    <name type="scientific">Vararia minispora EC-137</name>
    <dbReference type="NCBI Taxonomy" id="1314806"/>
    <lineage>
        <taxon>Eukaryota</taxon>
        <taxon>Fungi</taxon>
        <taxon>Dikarya</taxon>
        <taxon>Basidiomycota</taxon>
        <taxon>Agaricomycotina</taxon>
        <taxon>Agaricomycetes</taxon>
        <taxon>Russulales</taxon>
        <taxon>Lachnocladiaceae</taxon>
        <taxon>Vararia</taxon>
    </lineage>
</organism>
<comment type="caution">
    <text evidence="1">The sequence shown here is derived from an EMBL/GenBank/DDBJ whole genome shotgun (WGS) entry which is preliminary data.</text>
</comment>
<reference evidence="1" key="1">
    <citation type="submission" date="2021-02" db="EMBL/GenBank/DDBJ databases">
        <authorList>
            <consortium name="DOE Joint Genome Institute"/>
            <person name="Ahrendt S."/>
            <person name="Looney B.P."/>
            <person name="Miyauchi S."/>
            <person name="Morin E."/>
            <person name="Drula E."/>
            <person name="Courty P.E."/>
            <person name="Chicoki N."/>
            <person name="Fauchery L."/>
            <person name="Kohler A."/>
            <person name="Kuo A."/>
            <person name="Labutti K."/>
            <person name="Pangilinan J."/>
            <person name="Lipzen A."/>
            <person name="Riley R."/>
            <person name="Andreopoulos W."/>
            <person name="He G."/>
            <person name="Johnson J."/>
            <person name="Barry K.W."/>
            <person name="Grigoriev I.V."/>
            <person name="Nagy L."/>
            <person name="Hibbett D."/>
            <person name="Henrissat B."/>
            <person name="Matheny P.B."/>
            <person name="Labbe J."/>
            <person name="Martin F."/>
        </authorList>
    </citation>
    <scope>NUCLEOTIDE SEQUENCE</scope>
    <source>
        <strain evidence="1">EC-137</strain>
    </source>
</reference>
<sequence>MQDPSVDLVLLFRAPGRLLNKQHARDEAAQAEQQYTRLLSVFASAGLRAVGRPGDQDDQLLVFLSCSDTLLSRLVQRERHSDFVYGVSTATLPSAVRALDTPSLSPSERLRLVYTYVTAVPADGGLGISPDAPEWSRVHSIMALHDAKFNEVWLRSLANRQIRTQHLDDIRSQFGEDIAFYFAFLVSYTRFLLPIALLGVLCFQLGRAYSATYSGLLCLWCISFVEYWRIRERIFSVCWGTQGIFRVEKRRLSYIEGTKWWQREFRTLASVPIILLFATVLFGLLTAIFVFEAFVTTLYTGPGHEYIGFAPTILLVVLVPRFLAAYQSRAARLTQWENHRHQSSHDASLTIKTFALAAVVAYLGLALSAFVYVPFGADLMALVQHALDGQFAAADKKTQLFDTVVPASAKLNTRRLQNQMFAYTVTNQIVSFGTETVLPFVQRFVSGTTRKGVHIGHKRGESKKRVGFEDQAPRVRAERAFIERVRREAALPEYETFADYSEMVTQFGYVALWSTIWPLAAVCAWLNNVIELRSDALKIVAHCRRPLPRRTDTIGPWLACLTFLAWLAALSNAALVYLFRPARAGTATALERAPRDQVLAAALVALSASHAFFAVRAAVRHVLVRVLWKGSKEEEMVERAGREVKEAYLKGIAGPSTTPVVDGVTGGESGADAEFWSVDEGLDEIRRTVKDL</sequence>
<dbReference type="EMBL" id="MU273715">
    <property type="protein sequence ID" value="KAI0028887.1"/>
    <property type="molecule type" value="Genomic_DNA"/>
</dbReference>
<accession>A0ACB8QAX3</accession>
<evidence type="ECO:0000313" key="2">
    <source>
        <dbReference type="Proteomes" id="UP000814128"/>
    </source>
</evidence>
<dbReference type="Proteomes" id="UP000814128">
    <property type="component" value="Unassembled WGS sequence"/>
</dbReference>
<protein>
    <submittedName>
        <fullName evidence="1">Calcium-activated chloride channel-domain-containing protein</fullName>
    </submittedName>
</protein>
<reference evidence="1" key="2">
    <citation type="journal article" date="2022" name="New Phytol.">
        <title>Evolutionary transition to the ectomycorrhizal habit in the genomes of a hyperdiverse lineage of mushroom-forming fungi.</title>
        <authorList>
            <person name="Looney B."/>
            <person name="Miyauchi S."/>
            <person name="Morin E."/>
            <person name="Drula E."/>
            <person name="Courty P.E."/>
            <person name="Kohler A."/>
            <person name="Kuo A."/>
            <person name="LaButti K."/>
            <person name="Pangilinan J."/>
            <person name="Lipzen A."/>
            <person name="Riley R."/>
            <person name="Andreopoulos W."/>
            <person name="He G."/>
            <person name="Johnson J."/>
            <person name="Nolan M."/>
            <person name="Tritt A."/>
            <person name="Barry K.W."/>
            <person name="Grigoriev I.V."/>
            <person name="Nagy L.G."/>
            <person name="Hibbett D."/>
            <person name="Henrissat B."/>
            <person name="Matheny P.B."/>
            <person name="Labbe J."/>
            <person name="Martin F.M."/>
        </authorList>
    </citation>
    <scope>NUCLEOTIDE SEQUENCE</scope>
    <source>
        <strain evidence="1">EC-137</strain>
    </source>
</reference>
<evidence type="ECO:0000313" key="1">
    <source>
        <dbReference type="EMBL" id="KAI0028887.1"/>
    </source>
</evidence>